<dbReference type="Proteomes" id="UP001589645">
    <property type="component" value="Unassembled WGS sequence"/>
</dbReference>
<dbReference type="EMBL" id="JBHMEP010000004">
    <property type="protein sequence ID" value="MFB9136144.1"/>
    <property type="molecule type" value="Genomic_DNA"/>
</dbReference>
<accession>A0ABV5HPJ4</accession>
<keyword evidence="2" id="KW-0732">Signal</keyword>
<dbReference type="RefSeq" id="WP_390194114.1">
    <property type="nucleotide sequence ID" value="NZ_JBHMEP010000004.1"/>
</dbReference>
<feature type="chain" id="PRO_5045061061" evidence="2">
    <location>
        <begin position="24"/>
        <end position="100"/>
    </location>
</feature>
<evidence type="ECO:0000256" key="1">
    <source>
        <dbReference type="SAM" id="MobiDB-lite"/>
    </source>
</evidence>
<reference evidence="3 4" key="1">
    <citation type="submission" date="2024-09" db="EMBL/GenBank/DDBJ databases">
        <authorList>
            <person name="Sun Q."/>
            <person name="Mori K."/>
        </authorList>
    </citation>
    <scope>NUCLEOTIDE SEQUENCE [LARGE SCALE GENOMIC DNA]</scope>
    <source>
        <strain evidence="3 4">CECT 8064</strain>
    </source>
</reference>
<feature type="signal peptide" evidence="2">
    <location>
        <begin position="1"/>
        <end position="23"/>
    </location>
</feature>
<feature type="compositionally biased region" description="Polar residues" evidence="1">
    <location>
        <begin position="90"/>
        <end position="100"/>
    </location>
</feature>
<gene>
    <name evidence="3" type="ORF">ACFFUV_14320</name>
</gene>
<evidence type="ECO:0000313" key="3">
    <source>
        <dbReference type="EMBL" id="MFB9136144.1"/>
    </source>
</evidence>
<protein>
    <submittedName>
        <fullName evidence="3">Uncharacterized protein</fullName>
    </submittedName>
</protein>
<organism evidence="3 4">
    <name type="scientific">Vibrio olivae</name>
    <dbReference type="NCBI Taxonomy" id="1243002"/>
    <lineage>
        <taxon>Bacteria</taxon>
        <taxon>Pseudomonadati</taxon>
        <taxon>Pseudomonadota</taxon>
        <taxon>Gammaproteobacteria</taxon>
        <taxon>Vibrionales</taxon>
        <taxon>Vibrionaceae</taxon>
        <taxon>Vibrio</taxon>
    </lineage>
</organism>
<name>A0ABV5HPJ4_9VIBR</name>
<feature type="region of interest" description="Disordered" evidence="1">
    <location>
        <begin position="77"/>
        <end position="100"/>
    </location>
</feature>
<keyword evidence="4" id="KW-1185">Reference proteome</keyword>
<evidence type="ECO:0000313" key="4">
    <source>
        <dbReference type="Proteomes" id="UP001589645"/>
    </source>
</evidence>
<sequence length="100" mass="10737">MMKTLTKTALVAAVAVVSTGVYAHMNAAGQRGDMGNVQSGQMMHGDWKAMQDWHEKMQNDPQAREAWMANHHNGAQMNSAQGIHCPMAGQPSSGQASSNQ</sequence>
<evidence type="ECO:0000256" key="2">
    <source>
        <dbReference type="SAM" id="SignalP"/>
    </source>
</evidence>
<proteinExistence type="predicted"/>
<comment type="caution">
    <text evidence="3">The sequence shown here is derived from an EMBL/GenBank/DDBJ whole genome shotgun (WGS) entry which is preliminary data.</text>
</comment>